<dbReference type="PANTHER" id="PTHR39441:SF1">
    <property type="entry name" value="DUF2252 DOMAIN-CONTAINING PROTEIN"/>
    <property type="match status" value="1"/>
</dbReference>
<proteinExistence type="predicted"/>
<evidence type="ECO:0000313" key="2">
    <source>
        <dbReference type="EMBL" id="MFI5676241.1"/>
    </source>
</evidence>
<gene>
    <name evidence="2" type="ORF">ACIA8P_16410</name>
</gene>
<feature type="region of interest" description="Disordered" evidence="1">
    <location>
        <begin position="1"/>
        <end position="62"/>
    </location>
</feature>
<dbReference type="RefSeq" id="WP_398656973.1">
    <property type="nucleotide sequence ID" value="NZ_JBITDC010000005.1"/>
</dbReference>
<dbReference type="Proteomes" id="UP001612415">
    <property type="component" value="Unassembled WGS sequence"/>
</dbReference>
<sequence>MTTRPDTIHRSDTIHRAGPVHRPDTVHRTAPVHRADPVQRAEPAHRADPAARAERGKAARKRVSRSAHAVWIPAVDRPDPVGVLERQGRDRLPELLPVRYGRMAASPLAFLRGAAAVMAADLAAQPHTGLTVQLCGDAHLLNFGLHASPERTLLFDLGDFDETFPGPFEWDVKRLATSVAVAARENDHSEAKVHHAAVEASAAYRLAMRRLARRGELDVWYERIDADSLLPLVRSARHRRRAESSLTRACRRTSLPALAKLTEVVDGRRRIIHDPLLLEPAGAPDAAALRKVFSDYRSTLTEERRLLLDRYRFVDAARKVVGVGSVGTRCFVVLLAGRDADDLLFLQVKEAHKSVLEDHLPSGPYDHPGHRVVAGQRLLQAAGDLFLGWMSGPQGRAFYWRQLRETKGRADVAGMSPADLTAYARLCGTALARAHARSGDRIAIAGYLGGADTFERAVADFALAYAGQTAHDHQSLGAAVAAGVVTADPGV</sequence>
<evidence type="ECO:0000256" key="1">
    <source>
        <dbReference type="SAM" id="MobiDB-lite"/>
    </source>
</evidence>
<feature type="compositionally biased region" description="Basic and acidic residues" evidence="1">
    <location>
        <begin position="1"/>
        <end position="57"/>
    </location>
</feature>
<dbReference type="EMBL" id="JBITDC010000005">
    <property type="protein sequence ID" value="MFI5676241.1"/>
    <property type="molecule type" value="Genomic_DNA"/>
</dbReference>
<reference evidence="2 3" key="1">
    <citation type="submission" date="2024-10" db="EMBL/GenBank/DDBJ databases">
        <title>The Natural Products Discovery Center: Release of the First 8490 Sequenced Strains for Exploring Actinobacteria Biosynthetic Diversity.</title>
        <authorList>
            <person name="Kalkreuter E."/>
            <person name="Kautsar S.A."/>
            <person name="Yang D."/>
            <person name="Bader C.D."/>
            <person name="Teijaro C.N."/>
            <person name="Fluegel L."/>
            <person name="Davis C.M."/>
            <person name="Simpson J.R."/>
            <person name="Lauterbach L."/>
            <person name="Steele A.D."/>
            <person name="Gui C."/>
            <person name="Meng S."/>
            <person name="Li G."/>
            <person name="Viehrig K."/>
            <person name="Ye F."/>
            <person name="Su P."/>
            <person name="Kiefer A.F."/>
            <person name="Nichols A."/>
            <person name="Cepeda A.J."/>
            <person name="Yan W."/>
            <person name="Fan B."/>
            <person name="Jiang Y."/>
            <person name="Adhikari A."/>
            <person name="Zheng C.-J."/>
            <person name="Schuster L."/>
            <person name="Cowan T.M."/>
            <person name="Smanski M.J."/>
            <person name="Chevrette M.G."/>
            <person name="De Carvalho L.P.S."/>
            <person name="Shen B."/>
        </authorList>
    </citation>
    <scope>NUCLEOTIDE SEQUENCE [LARGE SCALE GENOMIC DNA]</scope>
    <source>
        <strain evidence="2 3">NPDC051599</strain>
    </source>
</reference>
<dbReference type="InterPro" id="IPR018721">
    <property type="entry name" value="DUF2252"/>
</dbReference>
<organism evidence="2 3">
    <name type="scientific">Streptomyces cellulosae</name>
    <dbReference type="NCBI Taxonomy" id="1968"/>
    <lineage>
        <taxon>Bacteria</taxon>
        <taxon>Bacillati</taxon>
        <taxon>Actinomycetota</taxon>
        <taxon>Actinomycetes</taxon>
        <taxon>Kitasatosporales</taxon>
        <taxon>Streptomycetaceae</taxon>
        <taxon>Streptomyces</taxon>
    </lineage>
</organism>
<keyword evidence="3" id="KW-1185">Reference proteome</keyword>
<evidence type="ECO:0000313" key="3">
    <source>
        <dbReference type="Proteomes" id="UP001612415"/>
    </source>
</evidence>
<protein>
    <submittedName>
        <fullName evidence="2">DUF2252 domain-containing protein</fullName>
    </submittedName>
</protein>
<comment type="caution">
    <text evidence="2">The sequence shown here is derived from an EMBL/GenBank/DDBJ whole genome shotgun (WGS) entry which is preliminary data.</text>
</comment>
<dbReference type="PANTHER" id="PTHR39441">
    <property type="entry name" value="DUF2252 DOMAIN-CONTAINING PROTEIN"/>
    <property type="match status" value="1"/>
</dbReference>
<name>A0ABW7Y1L0_STRCE</name>
<dbReference type="Pfam" id="PF10009">
    <property type="entry name" value="DUF2252"/>
    <property type="match status" value="1"/>
</dbReference>
<accession>A0ABW7Y1L0</accession>